<evidence type="ECO:0000256" key="2">
    <source>
        <dbReference type="ARBA" id="ARBA00022475"/>
    </source>
</evidence>
<dbReference type="Pfam" id="PF01618">
    <property type="entry name" value="MotA_ExbB"/>
    <property type="match status" value="1"/>
</dbReference>
<keyword evidence="3 7" id="KW-0812">Transmembrane</keyword>
<keyword evidence="6" id="KW-0653">Protein transport</keyword>
<dbReference type="EMBL" id="JALJRB010000003">
    <property type="protein sequence ID" value="MCJ8499781.1"/>
    <property type="molecule type" value="Genomic_DNA"/>
</dbReference>
<dbReference type="InterPro" id="IPR050790">
    <property type="entry name" value="ExbB/TolQ_transport"/>
</dbReference>
<evidence type="ECO:0000313" key="10">
    <source>
        <dbReference type="Proteomes" id="UP001165427"/>
    </source>
</evidence>
<sequence length="201" mass="21925">MAEPLFALRRFFDAGGPILGVIFLVAVVLWMLIIERYWYHWRLFPRELAALHGRWRLAPCPDRRLAEKMRFKDLSVLRQRLTASLPLIRTLIAVCPLLGLLGTVTGMIHVFETMGFSGTGNPRAMAAGVSMATIPTMSGLVVALSGFLFSIRLQRGCESRAALAADTLTREVCMGCALDGAAALETAGNKETHNALPTPSA</sequence>
<protein>
    <submittedName>
        <fullName evidence="9">MotA/TolQ/ExbB proton channel family protein</fullName>
    </submittedName>
</protein>
<evidence type="ECO:0000256" key="1">
    <source>
        <dbReference type="ARBA" id="ARBA00004651"/>
    </source>
</evidence>
<keyword evidence="6" id="KW-0813">Transport</keyword>
<evidence type="ECO:0000256" key="6">
    <source>
        <dbReference type="RuleBase" id="RU004057"/>
    </source>
</evidence>
<keyword evidence="4 7" id="KW-1133">Transmembrane helix</keyword>
<comment type="similarity">
    <text evidence="6">Belongs to the exbB/tolQ family.</text>
</comment>
<feature type="domain" description="MotA/TolQ/ExbB proton channel" evidence="8">
    <location>
        <begin position="63"/>
        <end position="159"/>
    </location>
</feature>
<feature type="transmembrane region" description="Helical" evidence="7">
    <location>
        <begin position="14"/>
        <end position="34"/>
    </location>
</feature>
<accession>A0AA41R2Z9</accession>
<dbReference type="PANTHER" id="PTHR30625:SF18">
    <property type="entry name" value="TONB2 ENERGY TRANSDUCTION SYSTEM INNER MEMBRANE COMPONENT EXBB"/>
    <property type="match status" value="1"/>
</dbReference>
<dbReference type="GO" id="GO:0005886">
    <property type="term" value="C:plasma membrane"/>
    <property type="evidence" value="ECO:0007669"/>
    <property type="project" value="UniProtKB-SubCell"/>
</dbReference>
<evidence type="ECO:0000259" key="8">
    <source>
        <dbReference type="Pfam" id="PF01618"/>
    </source>
</evidence>
<dbReference type="Proteomes" id="UP001165427">
    <property type="component" value="Unassembled WGS sequence"/>
</dbReference>
<evidence type="ECO:0000256" key="5">
    <source>
        <dbReference type="ARBA" id="ARBA00023136"/>
    </source>
</evidence>
<keyword evidence="10" id="KW-1185">Reference proteome</keyword>
<keyword evidence="5 7" id="KW-0472">Membrane</keyword>
<evidence type="ECO:0000256" key="7">
    <source>
        <dbReference type="SAM" id="Phobius"/>
    </source>
</evidence>
<comment type="caution">
    <text evidence="9">The sequence shown here is derived from an EMBL/GenBank/DDBJ whole genome shotgun (WGS) entry which is preliminary data.</text>
</comment>
<dbReference type="RefSeq" id="WP_246903280.1">
    <property type="nucleotide sequence ID" value="NZ_JALJRB010000003.1"/>
</dbReference>
<feature type="transmembrane region" description="Helical" evidence="7">
    <location>
        <begin position="131"/>
        <end position="151"/>
    </location>
</feature>
<keyword evidence="2" id="KW-1003">Cell membrane</keyword>
<dbReference type="AlphaFoldDB" id="A0AA41R2Z9"/>
<feature type="transmembrane region" description="Helical" evidence="7">
    <location>
        <begin position="87"/>
        <end position="111"/>
    </location>
</feature>
<evidence type="ECO:0000256" key="4">
    <source>
        <dbReference type="ARBA" id="ARBA00022989"/>
    </source>
</evidence>
<dbReference type="PANTHER" id="PTHR30625">
    <property type="entry name" value="PROTEIN TOLQ"/>
    <property type="match status" value="1"/>
</dbReference>
<organism evidence="9 10">
    <name type="scientific">Desulfatitalea alkaliphila</name>
    <dbReference type="NCBI Taxonomy" id="2929485"/>
    <lineage>
        <taxon>Bacteria</taxon>
        <taxon>Pseudomonadati</taxon>
        <taxon>Thermodesulfobacteriota</taxon>
        <taxon>Desulfobacteria</taxon>
        <taxon>Desulfobacterales</taxon>
        <taxon>Desulfosarcinaceae</taxon>
        <taxon>Desulfatitalea</taxon>
    </lineage>
</organism>
<evidence type="ECO:0000256" key="3">
    <source>
        <dbReference type="ARBA" id="ARBA00022692"/>
    </source>
</evidence>
<reference evidence="9" key="1">
    <citation type="submission" date="2022-04" db="EMBL/GenBank/DDBJ databases">
        <title>Desulfatitalea alkaliphila sp. nov., a novel anaerobic sulfate-reducing bacterium isolated from terrestrial mud volcano, Taman Peninsula, Russia.</title>
        <authorList>
            <person name="Khomyakova M.A."/>
            <person name="Merkel A.Y."/>
            <person name="Slobodkin A.I."/>
        </authorList>
    </citation>
    <scope>NUCLEOTIDE SEQUENCE</scope>
    <source>
        <strain evidence="9">M08but</strain>
    </source>
</reference>
<comment type="subcellular location">
    <subcellularLocation>
        <location evidence="1">Cell membrane</location>
        <topology evidence="1">Multi-pass membrane protein</topology>
    </subcellularLocation>
    <subcellularLocation>
        <location evidence="6">Membrane</location>
        <topology evidence="6">Multi-pass membrane protein</topology>
    </subcellularLocation>
</comment>
<proteinExistence type="inferred from homology"/>
<dbReference type="InterPro" id="IPR002898">
    <property type="entry name" value="MotA_ExbB_proton_chnl"/>
</dbReference>
<dbReference type="GO" id="GO:0017038">
    <property type="term" value="P:protein import"/>
    <property type="evidence" value="ECO:0007669"/>
    <property type="project" value="TreeGrafter"/>
</dbReference>
<evidence type="ECO:0000313" key="9">
    <source>
        <dbReference type="EMBL" id="MCJ8499781.1"/>
    </source>
</evidence>
<name>A0AA41R2Z9_9BACT</name>
<gene>
    <name evidence="9" type="ORF">MRX98_04280</name>
</gene>